<feature type="signal peptide" evidence="2">
    <location>
        <begin position="1"/>
        <end position="35"/>
    </location>
</feature>
<dbReference type="EMBL" id="CAJPVI010000008">
    <property type="protein sequence ID" value="CAG2139127.1"/>
    <property type="molecule type" value="Genomic_DNA"/>
</dbReference>
<evidence type="ECO:0000256" key="2">
    <source>
        <dbReference type="SAM" id="SignalP"/>
    </source>
</evidence>
<reference evidence="4 5" key="1">
    <citation type="submission" date="2021-03" db="EMBL/GenBank/DDBJ databases">
        <authorList>
            <person name="Peeters C."/>
        </authorList>
    </citation>
    <scope>NUCLEOTIDE SEQUENCE [LARGE SCALE GENOMIC DNA]</scope>
    <source>
        <strain evidence="4 5">LMG 26411</strain>
    </source>
</reference>
<evidence type="ECO:0000259" key="3">
    <source>
        <dbReference type="Pfam" id="PF25917"/>
    </source>
</evidence>
<organism evidence="4 5">
    <name type="scientific">Cupriavidus numazuensis</name>
    <dbReference type="NCBI Taxonomy" id="221992"/>
    <lineage>
        <taxon>Bacteria</taxon>
        <taxon>Pseudomonadati</taxon>
        <taxon>Pseudomonadota</taxon>
        <taxon>Betaproteobacteria</taxon>
        <taxon>Burkholderiales</taxon>
        <taxon>Burkholderiaceae</taxon>
        <taxon>Cupriavidus</taxon>
    </lineage>
</organism>
<evidence type="ECO:0000313" key="5">
    <source>
        <dbReference type="Proteomes" id="UP000672657"/>
    </source>
</evidence>
<feature type="chain" id="PRO_5045075728" description="Multidrug resistance protein MdtA-like barrel-sandwich hybrid domain-containing protein" evidence="2">
    <location>
        <begin position="36"/>
        <end position="276"/>
    </location>
</feature>
<keyword evidence="2" id="KW-0732">Signal</keyword>
<feature type="domain" description="Multidrug resistance protein MdtA-like barrel-sandwich hybrid" evidence="3">
    <location>
        <begin position="65"/>
        <end position="184"/>
    </location>
</feature>
<dbReference type="NCBIfam" id="TIGR01730">
    <property type="entry name" value="RND_mfp"/>
    <property type="match status" value="1"/>
</dbReference>
<gene>
    <name evidence="4" type="ORF">LMG26411_01661</name>
</gene>
<proteinExistence type="inferred from homology"/>
<name>A0ABM8TE22_9BURK</name>
<evidence type="ECO:0000313" key="4">
    <source>
        <dbReference type="EMBL" id="CAG2139127.1"/>
    </source>
</evidence>
<dbReference type="SUPFAM" id="SSF111369">
    <property type="entry name" value="HlyD-like secretion proteins"/>
    <property type="match status" value="1"/>
</dbReference>
<dbReference type="Gene3D" id="2.40.30.170">
    <property type="match status" value="1"/>
</dbReference>
<keyword evidence="5" id="KW-1185">Reference proteome</keyword>
<dbReference type="Pfam" id="PF25917">
    <property type="entry name" value="BSH_RND"/>
    <property type="match status" value="1"/>
</dbReference>
<protein>
    <recommendedName>
        <fullName evidence="3">Multidrug resistance protein MdtA-like barrel-sandwich hybrid domain-containing protein</fullName>
    </recommendedName>
</protein>
<comment type="caution">
    <text evidence="4">The sequence shown here is derived from an EMBL/GenBank/DDBJ whole genome shotgun (WGS) entry which is preliminary data.</text>
</comment>
<evidence type="ECO:0000256" key="1">
    <source>
        <dbReference type="ARBA" id="ARBA00009477"/>
    </source>
</evidence>
<dbReference type="Gene3D" id="2.40.50.100">
    <property type="match status" value="1"/>
</dbReference>
<dbReference type="InterPro" id="IPR006143">
    <property type="entry name" value="RND_pump_MFP"/>
</dbReference>
<dbReference type="Proteomes" id="UP000672657">
    <property type="component" value="Unassembled WGS sequence"/>
</dbReference>
<dbReference type="InterPro" id="IPR058625">
    <property type="entry name" value="MdtA-like_BSH"/>
</dbReference>
<comment type="similarity">
    <text evidence="1">Belongs to the membrane fusion protein (MFP) (TC 8.A.1) family.</text>
</comment>
<dbReference type="PANTHER" id="PTHR30469">
    <property type="entry name" value="MULTIDRUG RESISTANCE PROTEIN MDTA"/>
    <property type="match status" value="1"/>
</dbReference>
<accession>A0ABM8TE22</accession>
<sequence length="276" mass="28122">MNVNPELAVLPGPNLRHVCCRVGACVLAFCALVLATLPGPAASAAPAGPDPGAIRVLLSADPESTVAATMAGTIVKLAATLGQSVGKGKLLVQMDCAEPRARLGMADAELAGAIETLQAKSALRKLDAVGDTELNLAKSAADRAASAATLARTQVSHCTVEAPFSGRVAKVYVRPHESVNAGAPLVDLVSDGPIKLRLNIPSTMLRTVKVGTAFTISVSETGKSYSARVSAMNSRVDAVAQSIEIEGRLQAPAAELLPGMSGIAQFPASAPATQAR</sequence>